<dbReference type="GeneTree" id="ENSGT00940000156833"/>
<accession>A0A8C7HIL4</accession>
<organism evidence="4 5">
    <name type="scientific">Oncorhynchus kisutch</name>
    <name type="common">Coho salmon</name>
    <name type="synonym">Salmo kisutch</name>
    <dbReference type="NCBI Taxonomy" id="8019"/>
    <lineage>
        <taxon>Eukaryota</taxon>
        <taxon>Metazoa</taxon>
        <taxon>Chordata</taxon>
        <taxon>Craniata</taxon>
        <taxon>Vertebrata</taxon>
        <taxon>Euteleostomi</taxon>
        <taxon>Actinopterygii</taxon>
        <taxon>Neopterygii</taxon>
        <taxon>Teleostei</taxon>
        <taxon>Protacanthopterygii</taxon>
        <taxon>Salmoniformes</taxon>
        <taxon>Salmonidae</taxon>
        <taxon>Salmoninae</taxon>
        <taxon>Oncorhynchus</taxon>
    </lineage>
</organism>
<dbReference type="Ensembl" id="ENSOKIT00005062827.1">
    <property type="protein sequence ID" value="ENSOKIP00005059094.1"/>
    <property type="gene ID" value="ENSOKIG00005025236.1"/>
</dbReference>
<reference evidence="4" key="2">
    <citation type="submission" date="2025-09" db="UniProtKB">
        <authorList>
            <consortium name="Ensembl"/>
        </authorList>
    </citation>
    <scope>IDENTIFICATION</scope>
</reference>
<name>A0A8C7HIL4_ONCKI</name>
<dbReference type="InterPro" id="IPR036322">
    <property type="entry name" value="WD40_repeat_dom_sf"/>
</dbReference>
<dbReference type="Pfam" id="PF21032">
    <property type="entry name" value="PROPPIN"/>
    <property type="match status" value="2"/>
</dbReference>
<keyword evidence="1" id="KW-0853">WD repeat</keyword>
<dbReference type="PANTHER" id="PTHR11227">
    <property type="entry name" value="WD-REPEAT PROTEIN INTERACTING WITH PHOSPHOINOSIDES WIPI -RELATED"/>
    <property type="match status" value="1"/>
</dbReference>
<proteinExistence type="inferred from homology"/>
<evidence type="ECO:0000256" key="3">
    <source>
        <dbReference type="ARBA" id="ARBA00025740"/>
    </source>
</evidence>
<evidence type="ECO:0000256" key="2">
    <source>
        <dbReference type="ARBA" id="ARBA00022737"/>
    </source>
</evidence>
<keyword evidence="5" id="KW-1185">Reference proteome</keyword>
<evidence type="ECO:0000313" key="4">
    <source>
        <dbReference type="Ensembl" id="ENSOKIP00005059094.1"/>
    </source>
</evidence>
<dbReference type="InterPro" id="IPR015943">
    <property type="entry name" value="WD40/YVTN_repeat-like_dom_sf"/>
</dbReference>
<evidence type="ECO:0000313" key="5">
    <source>
        <dbReference type="Proteomes" id="UP000694557"/>
    </source>
</evidence>
<comment type="similarity">
    <text evidence="3">Belongs to the WD repeat PROPPIN family.</text>
</comment>
<evidence type="ECO:0000256" key="1">
    <source>
        <dbReference type="ARBA" id="ARBA00022574"/>
    </source>
</evidence>
<dbReference type="InterPro" id="IPR048720">
    <property type="entry name" value="PROPPIN"/>
</dbReference>
<protein>
    <submittedName>
        <fullName evidence="4">WD repeat domain, phosphoinositide interacting 1</fullName>
    </submittedName>
</protein>
<dbReference type="Gene3D" id="2.130.10.10">
    <property type="entry name" value="YVTN repeat-like/Quinoprotein amine dehydrogenase"/>
    <property type="match status" value="1"/>
</dbReference>
<gene>
    <name evidence="4" type="primary">WIPI1</name>
    <name evidence="4" type="synonym">LOC116352973</name>
</gene>
<dbReference type="Proteomes" id="UP000694557">
    <property type="component" value="Unassembled WGS sequence"/>
</dbReference>
<keyword evidence="2" id="KW-0677">Repeat</keyword>
<dbReference type="AlphaFoldDB" id="A0A8C7HIL4"/>
<dbReference type="SUPFAM" id="SSF50978">
    <property type="entry name" value="WD40 repeat-like"/>
    <property type="match status" value="1"/>
</dbReference>
<sequence>MNVYHFKKGTEICNYSYSNNILSVRLNRQVTTVTTSSLSDSTDRGQRMFEFRRGMKRSDSLSFSPDAKFLCASSNTETVHIFKLEQHGTQEECPTWGSYVGKMFSAASSYLPAQVSGVMSQERAFATVRLLVAGQRNVCTLATIQKLPRLLVASSDGQLFIYNVDPQDGGECVLDKEEGVESEGSEVTVPVQACPSYAATVAIPATGYSEDGGAKKGEVIPEHEFAAGPVCLDDENEFPPLLNRGEQQ</sequence>
<reference evidence="4" key="1">
    <citation type="submission" date="2025-08" db="UniProtKB">
        <authorList>
            <consortium name="Ensembl"/>
        </authorList>
    </citation>
    <scope>IDENTIFICATION</scope>
</reference>